<sequence length="262" mass="28592">MQDRTHARPAEVRLRFREGTWTRPTTGMCPGYVQANLVVLPAEAAAEFEDLCRANPGPLPLIERTAPGDPRPRTAAPGADLRTDLPRYRVYRHGRLVDEPTDVRDVWPEDAVAFLLGCSFTAEARLRAAGVRLRHQELGRNVAMFVTSRPCTPAGRFHGPVVVSMRPIHRDQVETARRVTAELPLAHGAPMHIGDPSALGIADLARPDFGAAIEPEPDEIPVFWACGVTPQAVIAASSPPLAITHAPGHMFLTDLPDDHTEL</sequence>
<protein>
    <recommendedName>
        <fullName evidence="3">Putative hydro-lyase NDR86_12440</fullName>
        <ecNumber evidence="3">4.2.1.-</ecNumber>
    </recommendedName>
</protein>
<dbReference type="PANTHER" id="PTHR32022:SF10">
    <property type="entry name" value="D-GLUTAMATE CYCLASE, MITOCHONDRIAL"/>
    <property type="match status" value="1"/>
</dbReference>
<dbReference type="InterPro" id="IPR038021">
    <property type="entry name" value="Putative_hydro-lyase"/>
</dbReference>
<dbReference type="FunFam" id="3.30.2040.10:FF:000001">
    <property type="entry name" value="D-glutamate cyclase, mitochondrial"/>
    <property type="match status" value="1"/>
</dbReference>
<dbReference type="AlphaFoldDB" id="A0A9X2EA10"/>
<dbReference type="Gene3D" id="3.30.2040.10">
    <property type="entry name" value="PSTPO5379-like domain"/>
    <property type="match status" value="1"/>
</dbReference>
<keyword evidence="2 3" id="KW-0456">Lyase</keyword>
<dbReference type="GO" id="GO:0047820">
    <property type="term" value="F:D-glutamate cyclase activity"/>
    <property type="evidence" value="ECO:0007669"/>
    <property type="project" value="TreeGrafter"/>
</dbReference>
<dbReference type="NCBIfam" id="NF003969">
    <property type="entry name" value="PRK05463.1"/>
    <property type="match status" value="1"/>
</dbReference>
<dbReference type="HAMAP" id="MF_01830">
    <property type="entry name" value="Hydro_lyase"/>
    <property type="match status" value="1"/>
</dbReference>
<dbReference type="Gene3D" id="3.40.1640.10">
    <property type="entry name" value="PSTPO5379-like"/>
    <property type="match status" value="1"/>
</dbReference>
<dbReference type="PANTHER" id="PTHR32022">
    <property type="entry name" value="D-GLUTAMATE CYCLASE, MITOCHONDRIAL"/>
    <property type="match status" value="1"/>
</dbReference>
<comment type="caution">
    <text evidence="4">The sequence shown here is derived from an EMBL/GenBank/DDBJ whole genome shotgun (WGS) entry which is preliminary data.</text>
</comment>
<dbReference type="GO" id="GO:0006536">
    <property type="term" value="P:glutamate metabolic process"/>
    <property type="evidence" value="ECO:0007669"/>
    <property type="project" value="TreeGrafter"/>
</dbReference>
<dbReference type="Pfam" id="PF07286">
    <property type="entry name" value="D-Glu_cyclase"/>
    <property type="match status" value="1"/>
</dbReference>
<comment type="similarity">
    <text evidence="1 3">Belongs to the D-glutamate cyclase family.</text>
</comment>
<accession>A0A9X2EA10</accession>
<gene>
    <name evidence="4" type="ORF">NDR86_12440</name>
</gene>
<evidence type="ECO:0000256" key="3">
    <source>
        <dbReference type="HAMAP-Rule" id="MF_01830"/>
    </source>
</evidence>
<evidence type="ECO:0000313" key="5">
    <source>
        <dbReference type="Proteomes" id="UP001139157"/>
    </source>
</evidence>
<dbReference type="EMBL" id="JAMRXG010000004">
    <property type="protein sequence ID" value="MCM6774283.1"/>
    <property type="molecule type" value="Genomic_DNA"/>
</dbReference>
<evidence type="ECO:0000313" key="4">
    <source>
        <dbReference type="EMBL" id="MCM6774283.1"/>
    </source>
</evidence>
<organism evidence="4 5">
    <name type="scientific">Nocardia pulmonis</name>
    <dbReference type="NCBI Taxonomy" id="2951408"/>
    <lineage>
        <taxon>Bacteria</taxon>
        <taxon>Bacillati</taxon>
        <taxon>Actinomycetota</taxon>
        <taxon>Actinomycetes</taxon>
        <taxon>Mycobacteriales</taxon>
        <taxon>Nocardiaceae</taxon>
        <taxon>Nocardia</taxon>
    </lineage>
</organism>
<evidence type="ECO:0000256" key="1">
    <source>
        <dbReference type="ARBA" id="ARBA00007896"/>
    </source>
</evidence>
<proteinExistence type="inferred from homology"/>
<dbReference type="SUPFAM" id="SSF160920">
    <property type="entry name" value="PSTPO5379-like"/>
    <property type="match status" value="1"/>
</dbReference>
<dbReference type="RefSeq" id="WP_251911804.1">
    <property type="nucleotide sequence ID" value="NZ_JAMRXG010000004.1"/>
</dbReference>
<dbReference type="Proteomes" id="UP001139157">
    <property type="component" value="Unassembled WGS sequence"/>
</dbReference>
<name>A0A9X2EA10_9NOCA</name>
<evidence type="ECO:0000256" key="2">
    <source>
        <dbReference type="ARBA" id="ARBA00023239"/>
    </source>
</evidence>
<dbReference type="InterPro" id="IPR009906">
    <property type="entry name" value="D-Glu_cyclase"/>
</dbReference>
<dbReference type="EC" id="4.2.1.-" evidence="3"/>
<dbReference type="InterPro" id="IPR016938">
    <property type="entry name" value="UPF0317"/>
</dbReference>
<keyword evidence="5" id="KW-1185">Reference proteome</keyword>
<dbReference type="PIRSF" id="PIRSF029755">
    <property type="entry name" value="UCP029755"/>
    <property type="match status" value="1"/>
</dbReference>
<reference evidence="4" key="1">
    <citation type="submission" date="2022-06" db="EMBL/GenBank/DDBJ databases">
        <title>Novel species in genus nocardia.</title>
        <authorList>
            <person name="Li F."/>
        </authorList>
    </citation>
    <scope>NUCLEOTIDE SEQUENCE</scope>
    <source>
        <strain evidence="4">CDC141</strain>
    </source>
</reference>